<name>A0AAV7PXN7_PLEWA</name>
<evidence type="ECO:0000313" key="2">
    <source>
        <dbReference type="Proteomes" id="UP001066276"/>
    </source>
</evidence>
<dbReference type="AlphaFoldDB" id="A0AAV7PXN7"/>
<comment type="caution">
    <text evidence="1">The sequence shown here is derived from an EMBL/GenBank/DDBJ whole genome shotgun (WGS) entry which is preliminary data.</text>
</comment>
<proteinExistence type="predicted"/>
<gene>
    <name evidence="1" type="ORF">NDU88_010356</name>
</gene>
<keyword evidence="2" id="KW-1185">Reference proteome</keyword>
<dbReference type="EMBL" id="JANPWB010000011">
    <property type="protein sequence ID" value="KAJ1132026.1"/>
    <property type="molecule type" value="Genomic_DNA"/>
</dbReference>
<sequence length="72" mass="8549">MEKLRCAMKPGSTDDIFQIRFLKHEPNWRAFNSLEKGSRQNKVEKVPKMESKKKTVLHMLKDYNSLSRVKIQ</sequence>
<organism evidence="1 2">
    <name type="scientific">Pleurodeles waltl</name>
    <name type="common">Iberian ribbed newt</name>
    <dbReference type="NCBI Taxonomy" id="8319"/>
    <lineage>
        <taxon>Eukaryota</taxon>
        <taxon>Metazoa</taxon>
        <taxon>Chordata</taxon>
        <taxon>Craniata</taxon>
        <taxon>Vertebrata</taxon>
        <taxon>Euteleostomi</taxon>
        <taxon>Amphibia</taxon>
        <taxon>Batrachia</taxon>
        <taxon>Caudata</taxon>
        <taxon>Salamandroidea</taxon>
        <taxon>Salamandridae</taxon>
        <taxon>Pleurodelinae</taxon>
        <taxon>Pleurodeles</taxon>
    </lineage>
</organism>
<evidence type="ECO:0000313" key="1">
    <source>
        <dbReference type="EMBL" id="KAJ1132026.1"/>
    </source>
</evidence>
<reference evidence="1" key="1">
    <citation type="journal article" date="2022" name="bioRxiv">
        <title>Sequencing and chromosome-scale assembly of the giantPleurodeles waltlgenome.</title>
        <authorList>
            <person name="Brown T."/>
            <person name="Elewa A."/>
            <person name="Iarovenko S."/>
            <person name="Subramanian E."/>
            <person name="Araus A.J."/>
            <person name="Petzold A."/>
            <person name="Susuki M."/>
            <person name="Suzuki K.-i.T."/>
            <person name="Hayashi T."/>
            <person name="Toyoda A."/>
            <person name="Oliveira C."/>
            <person name="Osipova E."/>
            <person name="Leigh N.D."/>
            <person name="Simon A."/>
            <person name="Yun M.H."/>
        </authorList>
    </citation>
    <scope>NUCLEOTIDE SEQUENCE</scope>
    <source>
        <strain evidence="1">20211129_DDA</strain>
        <tissue evidence="1">Liver</tissue>
    </source>
</reference>
<dbReference type="Proteomes" id="UP001066276">
    <property type="component" value="Chromosome 7"/>
</dbReference>
<accession>A0AAV7PXN7</accession>
<protein>
    <submittedName>
        <fullName evidence="1">Uncharacterized protein</fullName>
    </submittedName>
</protein>